<comment type="caution">
    <text evidence="13">The sequence shown here is derived from an EMBL/GenBank/DDBJ whole genome shotgun (WGS) entry which is preliminary data.</text>
</comment>
<feature type="region of interest" description="Disordered" evidence="10">
    <location>
        <begin position="851"/>
        <end position="871"/>
    </location>
</feature>
<feature type="domain" description="Histone deacetylase" evidence="11">
    <location>
        <begin position="247"/>
        <end position="522"/>
    </location>
</feature>
<dbReference type="PRINTS" id="PR01270">
    <property type="entry name" value="HDASUPER"/>
</dbReference>
<evidence type="ECO:0000259" key="11">
    <source>
        <dbReference type="Pfam" id="PF00850"/>
    </source>
</evidence>
<keyword evidence="6" id="KW-0156">Chromatin regulator</keyword>
<keyword evidence="4" id="KW-0678">Repressor</keyword>
<accession>A0A427YUF4</accession>
<evidence type="ECO:0000256" key="9">
    <source>
        <dbReference type="ARBA" id="ARBA00023242"/>
    </source>
</evidence>
<dbReference type="InterPro" id="IPR037138">
    <property type="entry name" value="His_deacetylse_dom_sf"/>
</dbReference>
<evidence type="ECO:0000259" key="12">
    <source>
        <dbReference type="Pfam" id="PF09757"/>
    </source>
</evidence>
<proteinExistence type="inferred from homology"/>
<organism evidence="13 14">
    <name type="scientific">Saitozyma podzolica</name>
    <dbReference type="NCBI Taxonomy" id="1890683"/>
    <lineage>
        <taxon>Eukaryota</taxon>
        <taxon>Fungi</taxon>
        <taxon>Dikarya</taxon>
        <taxon>Basidiomycota</taxon>
        <taxon>Agaricomycotina</taxon>
        <taxon>Tremellomycetes</taxon>
        <taxon>Tremellales</taxon>
        <taxon>Trimorphomycetaceae</taxon>
        <taxon>Saitozyma</taxon>
    </lineage>
</organism>
<dbReference type="InterPro" id="IPR023696">
    <property type="entry name" value="Ureohydrolase_dom_sf"/>
</dbReference>
<dbReference type="EMBL" id="RSCD01000002">
    <property type="protein sequence ID" value="RSH94679.1"/>
    <property type="molecule type" value="Genomic_DNA"/>
</dbReference>
<dbReference type="PANTHER" id="PTHR10625">
    <property type="entry name" value="HISTONE DEACETYLASE HDAC1-RELATED"/>
    <property type="match status" value="1"/>
</dbReference>
<evidence type="ECO:0000256" key="7">
    <source>
        <dbReference type="ARBA" id="ARBA00023015"/>
    </source>
</evidence>
<dbReference type="InterPro" id="IPR019154">
    <property type="entry name" value="Arb2-like_domain"/>
</dbReference>
<dbReference type="GO" id="GO:0040029">
    <property type="term" value="P:epigenetic regulation of gene expression"/>
    <property type="evidence" value="ECO:0007669"/>
    <property type="project" value="TreeGrafter"/>
</dbReference>
<sequence>MSEDHTMDVDPTPAGPSQPPVSDAHEQPQQVDAEVEITTAEVVQVVPAPAPEAISGSMDVEQQARLDVAAVAAAPEEIMATQPSEAQPADQPVAVQLADVGSVAIEALASYADEPRREGESMAVDEPESASVPAVIPVAAQAPAPLTAHQDADHPLPSQLANGDVPAVPALVPPPSSESPFLVPGAQPSASGHDTQISSINTNANTSASLPKTITRTGFVYDMQMMLHCQDGYIPTTDDVLDSGEGHPEEPMRIKRIFARLREAGLIGRMKKLPIEQVTEEQVALVHAPGHWDKVQGTEFMTDEFIQESKHYYEQLSLVCKGEVRNAFAIVRPPGHHAEPDEHMGFCFFNNVAVAAKEVQRQGLAKKVLILDWDVHHGNGTQRAFWDDPDVLYISIHRHDGGRFYPTSDFGALDMVGTGAGEGKSVNIPWPCAGFGDADYIYAFQRIVMPIAYEFAPDLVIISAGFDAAEGDALGQCLVTPPAYGHMTHMLCALAGGKVVVALEGGYNLNAISNSSLAVAQVLLGETPAELGPLEASEIATEVIWQVAKVQSKFWKSIDVKSCEPPEVNNTEEEKPVVGIPDLLKIHRAHHMFTKHGLYQIPLASSDLESAFGGQVICSEGVYEPGVLVVFVHDFGNLRVETDGVSTTNVQMENSYLLDTSDTVVNWVKSSKYSLVDVNILRQFPTQYAQGAPKMVSKSGPELEARLLRYLWDNYIELSEAENVVLIGHGAGCAPLMDLVNTRDVQGKVKAIVQVAGMHSIVRIDPNNETRRAWFRKVNQIWVPETHSVLDDERVRRRLGDQIFSTSKAKVVDVLNHALPEIQSFVASKLPTRIAEPEQAVPLTNGHVEVDVNGSAAGPSTASAAPPISAA</sequence>
<gene>
    <name evidence="13" type="primary">HDA1</name>
    <name evidence="13" type="ORF">EHS25_004484</name>
</gene>
<keyword evidence="9" id="KW-0539">Nucleus</keyword>
<dbReference type="GO" id="GO:0000118">
    <property type="term" value="C:histone deacetylase complex"/>
    <property type="evidence" value="ECO:0007669"/>
    <property type="project" value="TreeGrafter"/>
</dbReference>
<dbReference type="STRING" id="1890683.A0A427YUF4"/>
<evidence type="ECO:0000256" key="4">
    <source>
        <dbReference type="ARBA" id="ARBA00022491"/>
    </source>
</evidence>
<dbReference type="SUPFAM" id="SSF52768">
    <property type="entry name" value="Arginase/deacetylase"/>
    <property type="match status" value="1"/>
</dbReference>
<feature type="domain" description="Arb2-like" evidence="12">
    <location>
        <begin position="583"/>
        <end position="830"/>
    </location>
</feature>
<reference evidence="13 14" key="1">
    <citation type="submission" date="2018-11" db="EMBL/GenBank/DDBJ databases">
        <title>Genome sequence of Saitozyma podzolica DSM 27192.</title>
        <authorList>
            <person name="Aliyu H."/>
            <person name="Gorte O."/>
            <person name="Ochsenreither K."/>
        </authorList>
    </citation>
    <scope>NUCLEOTIDE SEQUENCE [LARGE SCALE GENOMIC DNA]</scope>
    <source>
        <strain evidence="13 14">DSM 27192</strain>
    </source>
</reference>
<name>A0A427YUF4_9TREE</name>
<evidence type="ECO:0000313" key="13">
    <source>
        <dbReference type="EMBL" id="RSH94679.1"/>
    </source>
</evidence>
<evidence type="ECO:0000256" key="1">
    <source>
        <dbReference type="ARBA" id="ARBA00004123"/>
    </source>
</evidence>
<feature type="region of interest" description="Disordered" evidence="10">
    <location>
        <begin position="1"/>
        <end position="32"/>
    </location>
</feature>
<evidence type="ECO:0000256" key="5">
    <source>
        <dbReference type="ARBA" id="ARBA00022801"/>
    </source>
</evidence>
<keyword evidence="14" id="KW-1185">Reference proteome</keyword>
<dbReference type="Pfam" id="PF09757">
    <property type="entry name" value="Arb2-like"/>
    <property type="match status" value="1"/>
</dbReference>
<dbReference type="InterPro" id="IPR023801">
    <property type="entry name" value="His_deacetylse_dom"/>
</dbReference>
<feature type="compositionally biased region" description="Low complexity" evidence="10">
    <location>
        <begin position="855"/>
        <end position="871"/>
    </location>
</feature>
<evidence type="ECO:0000256" key="10">
    <source>
        <dbReference type="SAM" id="MobiDB-lite"/>
    </source>
</evidence>
<feature type="region of interest" description="Disordered" evidence="10">
    <location>
        <begin position="145"/>
        <end position="194"/>
    </location>
</feature>
<evidence type="ECO:0000256" key="6">
    <source>
        <dbReference type="ARBA" id="ARBA00022853"/>
    </source>
</evidence>
<comment type="similarity">
    <text evidence="2">Belongs to the histone deacetylase family. HD type 2 subfamily.</text>
</comment>
<dbReference type="Gene3D" id="3.40.800.20">
    <property type="entry name" value="Histone deacetylase domain"/>
    <property type="match status" value="1"/>
</dbReference>
<evidence type="ECO:0000256" key="2">
    <source>
        <dbReference type="ARBA" id="ARBA00007738"/>
    </source>
</evidence>
<dbReference type="PANTHER" id="PTHR10625:SF5">
    <property type="entry name" value="HISTONE DEACETYLASE"/>
    <property type="match status" value="1"/>
</dbReference>
<evidence type="ECO:0000256" key="8">
    <source>
        <dbReference type="ARBA" id="ARBA00023163"/>
    </source>
</evidence>
<feature type="region of interest" description="Disordered" evidence="10">
    <location>
        <begin position="111"/>
        <end position="130"/>
    </location>
</feature>
<evidence type="ECO:0000256" key="3">
    <source>
        <dbReference type="ARBA" id="ARBA00012111"/>
    </source>
</evidence>
<keyword evidence="8" id="KW-0804">Transcription</keyword>
<protein>
    <recommendedName>
        <fullName evidence="3">histone deacetylase</fullName>
        <ecNumber evidence="3">3.5.1.98</ecNumber>
    </recommendedName>
</protein>
<dbReference type="AlphaFoldDB" id="A0A427YUF4"/>
<dbReference type="GO" id="GO:0141221">
    <property type="term" value="F:histone deacetylase activity, hydrolytic mechanism"/>
    <property type="evidence" value="ECO:0007669"/>
    <property type="project" value="UniProtKB-EC"/>
</dbReference>
<dbReference type="EC" id="3.5.1.98" evidence="3"/>
<dbReference type="Proteomes" id="UP000279259">
    <property type="component" value="Unassembled WGS sequence"/>
</dbReference>
<dbReference type="OrthoDB" id="424012at2759"/>
<comment type="subcellular location">
    <subcellularLocation>
        <location evidence="1">Nucleus</location>
    </subcellularLocation>
</comment>
<dbReference type="InterPro" id="IPR000286">
    <property type="entry name" value="HDACs"/>
</dbReference>
<keyword evidence="5" id="KW-0378">Hydrolase</keyword>
<keyword evidence="7" id="KW-0805">Transcription regulation</keyword>
<dbReference type="Pfam" id="PF00850">
    <property type="entry name" value="Hist_deacetyl"/>
    <property type="match status" value="1"/>
</dbReference>
<evidence type="ECO:0000313" key="14">
    <source>
        <dbReference type="Proteomes" id="UP000279259"/>
    </source>
</evidence>